<dbReference type="Gene3D" id="3.30.70.270">
    <property type="match status" value="1"/>
</dbReference>
<dbReference type="InterPro" id="IPR043128">
    <property type="entry name" value="Rev_trsase/Diguanyl_cyclase"/>
</dbReference>
<dbReference type="SUPFAM" id="SSF56672">
    <property type="entry name" value="DNA/RNA polymerases"/>
    <property type="match status" value="1"/>
</dbReference>
<dbReference type="PANTHER" id="PTHR37984:SF5">
    <property type="entry name" value="PROTEIN NYNRIN-LIKE"/>
    <property type="match status" value="1"/>
</dbReference>
<feature type="domain" description="Reverse transcriptase" evidence="2">
    <location>
        <begin position="211"/>
        <end position="340"/>
    </location>
</feature>
<dbReference type="PANTHER" id="PTHR37984">
    <property type="entry name" value="PROTEIN CBG26694"/>
    <property type="match status" value="1"/>
</dbReference>
<dbReference type="AlphaFoldDB" id="A0A5J4NED4"/>
<evidence type="ECO:0000256" key="1">
    <source>
        <dbReference type="SAM" id="MobiDB-lite"/>
    </source>
</evidence>
<comment type="caution">
    <text evidence="3">The sequence shown here is derived from an EMBL/GenBank/DDBJ whole genome shotgun (WGS) entry which is preliminary data.</text>
</comment>
<feature type="region of interest" description="Disordered" evidence="1">
    <location>
        <begin position="46"/>
        <end position="65"/>
    </location>
</feature>
<protein>
    <recommendedName>
        <fullName evidence="2">Reverse transcriptase domain-containing protein</fullName>
    </recommendedName>
</protein>
<dbReference type="InterPro" id="IPR050951">
    <property type="entry name" value="Retrovirus_Pol_polyprotein"/>
</dbReference>
<dbReference type="Proteomes" id="UP000324629">
    <property type="component" value="Unassembled WGS sequence"/>
</dbReference>
<sequence length="464" mass="53054">MDSTTEYASFSTAERCRTLDDRLREKKATGRPFLFRVAAIATSKASVSTAKGRTTRRKRKRKDAELHSVSATFNPSFVARRKYASVKVTDTPARLQLSSGSDITLILRQTWKNIDRPAYMKTPHSSQKASGEKLSLIDCTGRAKLLCRKLKAQAPPTDQKPGHVRQKLTEKSINKFGDVFQENFERKWLYPMERRFFYKIEFHAEDHQCLHPAHEDLFAKLSGGKCFARLDLAEVYVKVQVNKDSRGLLIENIHQGLLHYYRPPFGMKLAPTISQMIMEKMLTDLPGVTAYLDDINVMGTEHDYVYGKLGPVLGQIREFGFHFRAGKCNTFVQPIKYLGFCLAIRDQIARAERSADKFKRTLQKAKGDERTAGILKAFLLDYQTTRNRHILEMRSPAKALIECEIPTSNDLLHTLRPPEATRNISTKRQFIRRNRAHSHSFEIDQPVVARDYPGTKSEWTAGKV</sequence>
<keyword evidence="4" id="KW-1185">Reference proteome</keyword>
<dbReference type="InterPro" id="IPR000477">
    <property type="entry name" value="RT_dom"/>
</dbReference>
<evidence type="ECO:0000313" key="4">
    <source>
        <dbReference type="Proteomes" id="UP000324629"/>
    </source>
</evidence>
<dbReference type="Pfam" id="PF00078">
    <property type="entry name" value="RVT_1"/>
    <property type="match status" value="1"/>
</dbReference>
<evidence type="ECO:0000259" key="2">
    <source>
        <dbReference type="Pfam" id="PF00078"/>
    </source>
</evidence>
<dbReference type="EMBL" id="QNGE01003770">
    <property type="protein sequence ID" value="KAA3673628.1"/>
    <property type="molecule type" value="Genomic_DNA"/>
</dbReference>
<gene>
    <name evidence="3" type="ORF">DEA37_0012835</name>
</gene>
<dbReference type="Gene3D" id="3.10.10.10">
    <property type="entry name" value="HIV Type 1 Reverse Transcriptase, subunit A, domain 1"/>
    <property type="match status" value="1"/>
</dbReference>
<evidence type="ECO:0000313" key="3">
    <source>
        <dbReference type="EMBL" id="KAA3673628.1"/>
    </source>
</evidence>
<organism evidence="3 4">
    <name type="scientific">Paragonimus westermani</name>
    <dbReference type="NCBI Taxonomy" id="34504"/>
    <lineage>
        <taxon>Eukaryota</taxon>
        <taxon>Metazoa</taxon>
        <taxon>Spiralia</taxon>
        <taxon>Lophotrochozoa</taxon>
        <taxon>Platyhelminthes</taxon>
        <taxon>Trematoda</taxon>
        <taxon>Digenea</taxon>
        <taxon>Plagiorchiida</taxon>
        <taxon>Troglotremata</taxon>
        <taxon>Troglotrematidae</taxon>
        <taxon>Paragonimus</taxon>
    </lineage>
</organism>
<proteinExistence type="predicted"/>
<reference evidence="3 4" key="1">
    <citation type="journal article" date="2019" name="Gigascience">
        <title>Whole-genome sequence of the oriental lung fluke Paragonimus westermani.</title>
        <authorList>
            <person name="Oey H."/>
            <person name="Zakrzewski M."/>
            <person name="Narain K."/>
            <person name="Devi K.R."/>
            <person name="Agatsuma T."/>
            <person name="Nawaratna S."/>
            <person name="Gobert G.N."/>
            <person name="Jones M.K."/>
            <person name="Ragan M.A."/>
            <person name="McManus D.P."/>
            <person name="Krause L."/>
        </authorList>
    </citation>
    <scope>NUCLEOTIDE SEQUENCE [LARGE SCALE GENOMIC DNA]</scope>
    <source>
        <strain evidence="3 4">IND2009</strain>
    </source>
</reference>
<name>A0A5J4NED4_9TREM</name>
<accession>A0A5J4NED4</accession>
<dbReference type="InterPro" id="IPR043502">
    <property type="entry name" value="DNA/RNA_pol_sf"/>
</dbReference>